<dbReference type="SMART" id="SM01424">
    <property type="entry name" value="HAP1_N"/>
    <property type="match status" value="1"/>
</dbReference>
<name>A0ABP0F644_CLALP</name>
<evidence type="ECO:0000256" key="4">
    <source>
        <dbReference type="SAM" id="Coils"/>
    </source>
</evidence>
<evidence type="ECO:0000259" key="5">
    <source>
        <dbReference type="SMART" id="SM01424"/>
    </source>
</evidence>
<keyword evidence="2 4" id="KW-0175">Coiled coil</keyword>
<dbReference type="InterPro" id="IPR051946">
    <property type="entry name" value="Intracell_Traff-Reg"/>
</dbReference>
<evidence type="ECO:0000256" key="2">
    <source>
        <dbReference type="ARBA" id="ARBA00023054"/>
    </source>
</evidence>
<comment type="caution">
    <text evidence="6">The sequence shown here is derived from an EMBL/GenBank/DDBJ whole genome shotgun (WGS) entry which is preliminary data.</text>
</comment>
<accession>A0ABP0F644</accession>
<evidence type="ECO:0000256" key="1">
    <source>
        <dbReference type="ARBA" id="ARBA00004173"/>
    </source>
</evidence>
<dbReference type="Proteomes" id="UP001642483">
    <property type="component" value="Unassembled WGS sequence"/>
</dbReference>
<evidence type="ECO:0000313" key="6">
    <source>
        <dbReference type="EMBL" id="CAK8675174.1"/>
    </source>
</evidence>
<feature type="domain" description="HAP1 N-terminal" evidence="5">
    <location>
        <begin position="22"/>
        <end position="329"/>
    </location>
</feature>
<feature type="coiled-coil region" evidence="4">
    <location>
        <begin position="267"/>
        <end position="308"/>
    </location>
</feature>
<gene>
    <name evidence="6" type="ORF">CVLEPA_LOCUS4782</name>
</gene>
<sequence>MLQEAYSIEDNSPEEDIASFVFDEIPRYQLRANKNIECSQSSWIETPVLSPSVNTDLSPEQCEETFKFFLLSGKRLSQMTRTYHDIEAVVQLLEEKEKDLELAARIGQTLLVKNKEVAFQNDLLEEKLTHALEEASQLRHEVSRKEDLLHIYADDETDSSGATSPSKDLKVYGRLQTHVDGLHHKIQQLEKDKASLLEERSLLFDNSGDREAKEHEMVSDTVRQLGFLQSDLQKANSQILAVTEELTRRNDEADRQQDEISGLLAHIMDLQHKHKELANEHEDLQLHLSAANKSQYELSQEVQSLEERYCKVLNSLDETREESRLMRDSTSDNIFDYDNMFGPQIPFQHSLAAELEISDITFDINEGVRKSPEDLKSCFSNKHSDVRPHKLEERVLQTARYANKHLTNFANNEVQSENPSPAVNVSVSKVTRNTSTHSSGLLSPSMGKPGIPGTSDLQQALEKLATVGREGLKVLQKAKSNVMSQMCGSRLDADESSTSETSFEIRLPSSLRKKCMSAPKLRIVKSLEGSTTLHQWKKLADKRKQFQNVDDVADDMPGIIIRCNAAELLKPRHATDIENLHPTRTDSKQNDIFSRDSRSLYFPLNEDSIPVSSLPQSGSSGTFITSDCFSHKPYYNDTSSTVKDPFSNSSSFKSKCLYSRRSFEDSALGYSGVQSYQTRVGSPAASSQKVLFSHLSTLHHAPQSIALSKPSLRSVKSSPHLQSLAIAPSKECFDGHTSSTTEAPCHSRKTSVDFAHLHGRNNRFSKQ</sequence>
<evidence type="ECO:0000256" key="3">
    <source>
        <dbReference type="ARBA" id="ARBA00023128"/>
    </source>
</evidence>
<protein>
    <recommendedName>
        <fullName evidence="5">HAP1 N-terminal domain-containing protein</fullName>
    </recommendedName>
</protein>
<dbReference type="PANTHER" id="PTHR15751:SF12">
    <property type="entry name" value="TRAFFICKING KINESIN-BINDING PROTEIN MILT"/>
    <property type="match status" value="1"/>
</dbReference>
<comment type="subcellular location">
    <subcellularLocation>
        <location evidence="1">Mitochondrion</location>
    </subcellularLocation>
</comment>
<keyword evidence="3" id="KW-0496">Mitochondrion</keyword>
<organism evidence="6 7">
    <name type="scientific">Clavelina lepadiformis</name>
    <name type="common">Light-bulb sea squirt</name>
    <name type="synonym">Ascidia lepadiformis</name>
    <dbReference type="NCBI Taxonomy" id="159417"/>
    <lineage>
        <taxon>Eukaryota</taxon>
        <taxon>Metazoa</taxon>
        <taxon>Chordata</taxon>
        <taxon>Tunicata</taxon>
        <taxon>Ascidiacea</taxon>
        <taxon>Aplousobranchia</taxon>
        <taxon>Clavelinidae</taxon>
        <taxon>Clavelina</taxon>
    </lineage>
</organism>
<dbReference type="EMBL" id="CAWYQH010000013">
    <property type="protein sequence ID" value="CAK8675174.1"/>
    <property type="molecule type" value="Genomic_DNA"/>
</dbReference>
<dbReference type="InterPro" id="IPR006933">
    <property type="entry name" value="HAP1_N"/>
</dbReference>
<keyword evidence="7" id="KW-1185">Reference proteome</keyword>
<feature type="coiled-coil region" evidence="4">
    <location>
        <begin position="76"/>
        <end position="141"/>
    </location>
</feature>
<evidence type="ECO:0000313" key="7">
    <source>
        <dbReference type="Proteomes" id="UP001642483"/>
    </source>
</evidence>
<dbReference type="Pfam" id="PF04849">
    <property type="entry name" value="HAP1_N"/>
    <property type="match status" value="1"/>
</dbReference>
<dbReference type="PANTHER" id="PTHR15751">
    <property type="entry name" value="TRAFFICKING KINESIN-BINDING PROTEIN"/>
    <property type="match status" value="1"/>
</dbReference>
<feature type="coiled-coil region" evidence="4">
    <location>
        <begin position="179"/>
        <end position="206"/>
    </location>
</feature>
<reference evidence="6 7" key="1">
    <citation type="submission" date="2024-02" db="EMBL/GenBank/DDBJ databases">
        <authorList>
            <person name="Daric V."/>
            <person name="Darras S."/>
        </authorList>
    </citation>
    <scope>NUCLEOTIDE SEQUENCE [LARGE SCALE GENOMIC DNA]</scope>
</reference>
<proteinExistence type="predicted"/>